<reference evidence="2 3" key="1">
    <citation type="submission" date="2016-03" db="EMBL/GenBank/DDBJ databases">
        <title>Draft genome sequence of Acetobacter malorum CECT 7742, a strain isolated from strawberry vinegar.</title>
        <authorList>
            <person name="Sainz F."/>
            <person name="Mas A."/>
            <person name="Torija M.J."/>
        </authorList>
    </citation>
    <scope>NUCLEOTIDE SEQUENCE [LARGE SCALE GENOMIC DNA]</scope>
    <source>
        <strain evidence="2 3">CECT 7742</strain>
    </source>
</reference>
<dbReference type="EMBL" id="LVHD01000012">
    <property type="protein sequence ID" value="OAG77560.1"/>
    <property type="molecule type" value="Genomic_DNA"/>
</dbReference>
<name>A0A177GBC2_9PROT</name>
<dbReference type="AlphaFoldDB" id="A0A177GBC2"/>
<dbReference type="Proteomes" id="UP000077349">
    <property type="component" value="Unassembled WGS sequence"/>
</dbReference>
<organism evidence="2 3">
    <name type="scientific">Acetobacter malorum</name>
    <dbReference type="NCBI Taxonomy" id="178901"/>
    <lineage>
        <taxon>Bacteria</taxon>
        <taxon>Pseudomonadati</taxon>
        <taxon>Pseudomonadota</taxon>
        <taxon>Alphaproteobacteria</taxon>
        <taxon>Acetobacterales</taxon>
        <taxon>Acetobacteraceae</taxon>
        <taxon>Acetobacter</taxon>
    </lineage>
</organism>
<protein>
    <submittedName>
        <fullName evidence="2">Cyclic beta-1,2-glucan synthase</fullName>
        <ecNumber evidence="2">2.4.1.-</ecNumber>
    </submittedName>
</protein>
<evidence type="ECO:0000313" key="2">
    <source>
        <dbReference type="EMBL" id="OAG77560.1"/>
    </source>
</evidence>
<dbReference type="GO" id="GO:0016757">
    <property type="term" value="F:glycosyltransferase activity"/>
    <property type="evidence" value="ECO:0007669"/>
    <property type="project" value="UniProtKB-KW"/>
</dbReference>
<evidence type="ECO:0000259" key="1">
    <source>
        <dbReference type="Pfam" id="PF10091"/>
    </source>
</evidence>
<comment type="caution">
    <text evidence="2">The sequence shown here is derived from an EMBL/GenBank/DDBJ whole genome shotgun (WGS) entry which is preliminary data.</text>
</comment>
<dbReference type="PATRIC" id="fig|178901.16.peg.1389"/>
<keyword evidence="2" id="KW-0328">Glycosyltransferase</keyword>
<evidence type="ECO:0000313" key="3">
    <source>
        <dbReference type="Proteomes" id="UP000077349"/>
    </source>
</evidence>
<feature type="domain" description="Glycoamylase-like" evidence="1">
    <location>
        <begin position="14"/>
        <end position="185"/>
    </location>
</feature>
<dbReference type="EC" id="2.4.1.-" evidence="2"/>
<proteinExistence type="predicted"/>
<dbReference type="InterPro" id="IPR019282">
    <property type="entry name" value="Glycoamylase-like_cons_dom"/>
</dbReference>
<dbReference type="Pfam" id="PF10091">
    <property type="entry name" value="Glycoamylase"/>
    <property type="match status" value="1"/>
</dbReference>
<gene>
    <name evidence="2" type="ORF">Amal_01318</name>
</gene>
<accession>A0A177GBC2</accession>
<dbReference type="Gene3D" id="1.50.10.140">
    <property type="match status" value="1"/>
</dbReference>
<sequence>MYFAIAKGDIPARDWFRLGRTITPSGSGAALVSWSGSMFEYLMPSLVMRAPVGSLLQETNARIVQRQIAYGQSRNIPWGISEAAYNVRDLNYTYQYSNFGVPGLGLKRGLAQDMVVAPYATLLAAMIDPQKAVANLSVLEKTGAQGRYGFFEALDYTPERIPENQTVALVRAYMAHHQGMSILAVADTVLNGDYENTFS</sequence>
<keyword evidence="2" id="KW-0808">Transferase</keyword>